<dbReference type="GO" id="GO:0015074">
    <property type="term" value="P:DNA integration"/>
    <property type="evidence" value="ECO:0007669"/>
    <property type="project" value="InterPro"/>
</dbReference>
<sequence>MKLRFMGAGFILGGRPCPVYPVLQDDTGRVVEIVADYFAFRALRRGASSGTLRNEAYVLLDWWRMLERGGYFWDEATDSELERWAGRCDDRGLTLARSVRRVGVVHAFYVAVRRHFGAPERLVQLEADVQSGTPRQLSSQLRRSGRRGGKLALGPAYRPRTVAKRPGRPTPEPDEVQRVLDALLEGPHRSDYVGIRDCLLAGWMEQCGLRREGAVGVGPGALALALAAEGVRDDDGPYDLVAGTDAAHIQDAVFAGLRRLRQMRRSHVFVSVTEKRRKTRSVPVPLGFLEINLQFLWEPWTEAVAARRASRPGYAPPDRLFLSLKTGRALLPGSAGDIVKDAFSSAGVDGSGHRLRAAFALRVVKTAYLEQRARHWRFWDPAAVLLYAAEVLGHENMETLRPYLNAIVREGIRLQGEPILIQDHQAAAVFRSLANAVNQGRDGVLDSLASVLRGHGLVPEPELDTLERLAEVLGVAG</sequence>
<evidence type="ECO:0000259" key="2">
    <source>
        <dbReference type="PROSITE" id="PS51898"/>
    </source>
</evidence>
<dbReference type="GO" id="GO:0003677">
    <property type="term" value="F:DNA binding"/>
    <property type="evidence" value="ECO:0007669"/>
    <property type="project" value="InterPro"/>
</dbReference>
<evidence type="ECO:0000256" key="1">
    <source>
        <dbReference type="ARBA" id="ARBA00023172"/>
    </source>
</evidence>
<dbReference type="SUPFAM" id="SSF56349">
    <property type="entry name" value="DNA breaking-rejoining enzymes"/>
    <property type="match status" value="1"/>
</dbReference>
<dbReference type="InterPro" id="IPR011010">
    <property type="entry name" value="DNA_brk_join_enz"/>
</dbReference>
<dbReference type="InterPro" id="IPR013762">
    <property type="entry name" value="Integrase-like_cat_sf"/>
</dbReference>
<evidence type="ECO:0000313" key="4">
    <source>
        <dbReference type="Proteomes" id="UP000325333"/>
    </source>
</evidence>
<dbReference type="Gene3D" id="1.10.443.10">
    <property type="entry name" value="Intergrase catalytic core"/>
    <property type="match status" value="1"/>
</dbReference>
<name>A0A5B0KLP1_9PROT</name>
<feature type="domain" description="Tyr recombinase" evidence="2">
    <location>
        <begin position="164"/>
        <end position="417"/>
    </location>
</feature>
<protein>
    <recommendedName>
        <fullName evidence="2">Tyr recombinase domain-containing protein</fullName>
    </recommendedName>
</protein>
<dbReference type="PROSITE" id="PS51898">
    <property type="entry name" value="TYR_RECOMBINASE"/>
    <property type="match status" value="1"/>
</dbReference>
<dbReference type="RefSeq" id="WP_149651792.1">
    <property type="nucleotide sequence ID" value="NZ_VEWN01000031.1"/>
</dbReference>
<organism evidence="3 4">
    <name type="scientific">Azospirillum argentinense</name>
    <dbReference type="NCBI Taxonomy" id="2970906"/>
    <lineage>
        <taxon>Bacteria</taxon>
        <taxon>Pseudomonadati</taxon>
        <taxon>Pseudomonadota</taxon>
        <taxon>Alphaproteobacteria</taxon>
        <taxon>Rhodospirillales</taxon>
        <taxon>Azospirillaceae</taxon>
        <taxon>Azospirillum</taxon>
    </lineage>
</organism>
<dbReference type="AlphaFoldDB" id="A0A5B0KLP1"/>
<keyword evidence="1" id="KW-0233">DNA recombination</keyword>
<dbReference type="EMBL" id="VEWN01000031">
    <property type="protein sequence ID" value="KAA1052420.1"/>
    <property type="molecule type" value="Genomic_DNA"/>
</dbReference>
<dbReference type="GO" id="GO:0006310">
    <property type="term" value="P:DNA recombination"/>
    <property type="evidence" value="ECO:0007669"/>
    <property type="project" value="UniProtKB-KW"/>
</dbReference>
<dbReference type="InterPro" id="IPR002104">
    <property type="entry name" value="Integrase_catalytic"/>
</dbReference>
<proteinExistence type="predicted"/>
<reference evidence="3 4" key="1">
    <citation type="submission" date="2019-07" db="EMBL/GenBank/DDBJ databases">
        <title>Genome sequencing of the stress-tolerant strain Azospirillum brasilense Az19.</title>
        <authorList>
            <person name="Maroniche G.A."/>
            <person name="Garcia J.E."/>
            <person name="Pagnussat L."/>
            <person name="Amenta M."/>
            <person name="Creus C.M."/>
        </authorList>
    </citation>
    <scope>NUCLEOTIDE SEQUENCE [LARGE SCALE GENOMIC DNA]</scope>
    <source>
        <strain evidence="3 4">Az19</strain>
    </source>
</reference>
<comment type="caution">
    <text evidence="3">The sequence shown here is derived from an EMBL/GenBank/DDBJ whole genome shotgun (WGS) entry which is preliminary data.</text>
</comment>
<dbReference type="Proteomes" id="UP000325333">
    <property type="component" value="Unassembled WGS sequence"/>
</dbReference>
<evidence type="ECO:0000313" key="3">
    <source>
        <dbReference type="EMBL" id="KAA1052420.1"/>
    </source>
</evidence>
<gene>
    <name evidence="3" type="ORF">FH063_004751</name>
</gene>
<accession>A0A5B0KLP1</accession>